<dbReference type="PROSITE" id="PS51257">
    <property type="entry name" value="PROKAR_LIPOPROTEIN"/>
    <property type="match status" value="1"/>
</dbReference>
<evidence type="ECO:0000256" key="3">
    <source>
        <dbReference type="SAM" id="SignalP"/>
    </source>
</evidence>
<name>A0A3D9RZC2_9BACL</name>
<accession>A0A3D9RZC2</accession>
<dbReference type="PANTHER" id="PTHR43649:SF33">
    <property type="entry name" value="POLYGALACTURONAN_RHAMNOGALACTURONAN-BINDING PROTEIN YTCQ"/>
    <property type="match status" value="1"/>
</dbReference>
<gene>
    <name evidence="4" type="ORF">A8990_11211</name>
</gene>
<dbReference type="Proteomes" id="UP000256304">
    <property type="component" value="Unassembled WGS sequence"/>
</dbReference>
<dbReference type="Gene3D" id="3.40.190.10">
    <property type="entry name" value="Periplasmic binding protein-like II"/>
    <property type="match status" value="2"/>
</dbReference>
<dbReference type="AlphaFoldDB" id="A0A3D9RZC2"/>
<comment type="caution">
    <text evidence="4">The sequence shown here is derived from an EMBL/GenBank/DDBJ whole genome shotgun (WGS) entry which is preliminary data.</text>
</comment>
<evidence type="ECO:0000256" key="2">
    <source>
        <dbReference type="SAM" id="MobiDB-lite"/>
    </source>
</evidence>
<sequence>MRKGKFHRVIAIMSVLALVFTMAACGGNNNGNNASSGGNSSSGNSGKEANASTDGGNATATNDAEPENTAAAANPDEPGWKSDTSPITFDWYLNFSWFPNKWGVDPTSQYITKKTGVNINFIVPAGNENEKLNTMIASGSLPDFITLGWYEDGVKKMIEGGMVEPLNKLADQYDPYFFKVADPAKTSWYTQPDGNFYGYPNASSSPKDFEKFSGDYTSNQTFLVRKDMYEALGKPDMRTKDGFLNALKMAKEKFPEVNGQPLIPLGLHEFTETGNYSLQDYLQNFLAVPYEKDGKLYDRRTDAEYISWLKTFRKANEMGLLAKDIFIDKRPQMEEKIAQGRYFAMLYQRSDFAAQENALFAKDPNSVYIAVDGPADEAQDPPTLAGPGISGWTVTLISKNVKDKARAIKFLSYLISEEGNKDLYMGIPGETYDEVDGKATFKPEVLDLMNKDRSAFDKKYGASFTFWMLMDTNMNLQWAPPSVEPSKQMEDWTKGKTKSFSQFDQIDPTGNSEEGIAHTKIDQTWGKTLPKLILSKSDADFDKLWNEFLDKRKDAGDEKVQAYRQQKYEENVAKLKEFLK</sequence>
<reference evidence="4 5" key="1">
    <citation type="submission" date="2018-08" db="EMBL/GenBank/DDBJ databases">
        <title>Genomic Encyclopedia of Type Strains, Phase III (KMG-III): the genomes of soil and plant-associated and newly described type strains.</title>
        <authorList>
            <person name="Whitman W."/>
        </authorList>
    </citation>
    <scope>NUCLEOTIDE SEQUENCE [LARGE SCALE GENOMIC DNA]</scope>
    <source>
        <strain evidence="4 5">CGMCC 1.10966</strain>
    </source>
</reference>
<evidence type="ECO:0000256" key="1">
    <source>
        <dbReference type="ARBA" id="ARBA00022729"/>
    </source>
</evidence>
<dbReference type="RefSeq" id="WP_245995974.1">
    <property type="nucleotide sequence ID" value="NZ_QTTN01000012.1"/>
</dbReference>
<proteinExistence type="predicted"/>
<dbReference type="SUPFAM" id="SSF53850">
    <property type="entry name" value="Periplasmic binding protein-like II"/>
    <property type="match status" value="1"/>
</dbReference>
<protein>
    <submittedName>
        <fullName evidence="4">Putative aldouronate transport system substrate-binding protein</fullName>
    </submittedName>
</protein>
<keyword evidence="5" id="KW-1185">Reference proteome</keyword>
<feature type="signal peptide" evidence="3">
    <location>
        <begin position="1"/>
        <end position="23"/>
    </location>
</feature>
<keyword evidence="1 3" id="KW-0732">Signal</keyword>
<organism evidence="4 5">
    <name type="scientific">Paenibacillus taihuensis</name>
    <dbReference type="NCBI Taxonomy" id="1156355"/>
    <lineage>
        <taxon>Bacteria</taxon>
        <taxon>Bacillati</taxon>
        <taxon>Bacillota</taxon>
        <taxon>Bacilli</taxon>
        <taxon>Bacillales</taxon>
        <taxon>Paenibacillaceae</taxon>
        <taxon>Paenibacillus</taxon>
    </lineage>
</organism>
<dbReference type="InterPro" id="IPR050490">
    <property type="entry name" value="Bact_solute-bd_prot1"/>
</dbReference>
<feature type="region of interest" description="Disordered" evidence="2">
    <location>
        <begin position="35"/>
        <end position="81"/>
    </location>
</feature>
<evidence type="ECO:0000313" key="5">
    <source>
        <dbReference type="Proteomes" id="UP000256304"/>
    </source>
</evidence>
<dbReference type="EMBL" id="QTTN01000012">
    <property type="protein sequence ID" value="REE85282.1"/>
    <property type="molecule type" value="Genomic_DNA"/>
</dbReference>
<dbReference type="PANTHER" id="PTHR43649">
    <property type="entry name" value="ARABINOSE-BINDING PROTEIN-RELATED"/>
    <property type="match status" value="1"/>
</dbReference>
<feature type="chain" id="PRO_5017779870" evidence="3">
    <location>
        <begin position="24"/>
        <end position="580"/>
    </location>
</feature>
<feature type="compositionally biased region" description="Low complexity" evidence="2">
    <location>
        <begin position="35"/>
        <end position="77"/>
    </location>
</feature>
<evidence type="ECO:0000313" key="4">
    <source>
        <dbReference type="EMBL" id="REE85282.1"/>
    </source>
</evidence>